<comment type="caution">
    <text evidence="2">The sequence shown here is derived from an EMBL/GenBank/DDBJ whole genome shotgun (WGS) entry which is preliminary data.</text>
</comment>
<proteinExistence type="predicted"/>
<evidence type="ECO:0000259" key="1">
    <source>
        <dbReference type="Pfam" id="PF03968"/>
    </source>
</evidence>
<dbReference type="EMBL" id="ABOX02000035">
    <property type="protein sequence ID" value="EEF58934.1"/>
    <property type="molecule type" value="Genomic_DNA"/>
</dbReference>
<dbReference type="Proteomes" id="UP000003688">
    <property type="component" value="Unassembled WGS sequence"/>
</dbReference>
<dbReference type="Pfam" id="PF03968">
    <property type="entry name" value="LptD_N"/>
    <property type="match status" value="1"/>
</dbReference>
<accession>B9XMN5</accession>
<reference evidence="2 3" key="1">
    <citation type="journal article" date="2011" name="J. Bacteriol.">
        <title>Genome sequence of 'Pedosphaera parvula' Ellin514, an aerobic Verrucomicrobial isolate from pasture soil.</title>
        <authorList>
            <person name="Kant R."/>
            <person name="van Passel M.W."/>
            <person name="Sangwan P."/>
            <person name="Palva A."/>
            <person name="Lucas S."/>
            <person name="Copeland A."/>
            <person name="Lapidus A."/>
            <person name="Glavina Del Rio T."/>
            <person name="Dalin E."/>
            <person name="Tice H."/>
            <person name="Bruce D."/>
            <person name="Goodwin L."/>
            <person name="Pitluck S."/>
            <person name="Chertkov O."/>
            <person name="Larimer F.W."/>
            <person name="Land M.L."/>
            <person name="Hauser L."/>
            <person name="Brettin T.S."/>
            <person name="Detter J.C."/>
            <person name="Han S."/>
            <person name="de Vos W.M."/>
            <person name="Janssen P.H."/>
            <person name="Smidt H."/>
        </authorList>
    </citation>
    <scope>NUCLEOTIDE SEQUENCE [LARGE SCALE GENOMIC DNA]</scope>
    <source>
        <strain evidence="2 3">Ellin514</strain>
    </source>
</reference>
<dbReference type="AlphaFoldDB" id="B9XMN5"/>
<evidence type="ECO:0000313" key="3">
    <source>
        <dbReference type="Proteomes" id="UP000003688"/>
    </source>
</evidence>
<dbReference type="STRING" id="320771.Cflav_PD2936"/>
<sequence length="697" mass="76223" precursor="true">MILNFLKKWVLLIPMALIGLALSMIMLAHGQPSAQRLVARDLKYPEHYDAPNKGQMRSLTTFKEAVPQSGGLLLGTGMKIESFRTNGEPETIIEAPDCTFNTITKSAYSPGPIQIRTADGKMHIDGIGFIWNTATNKGATLGLTISNKVHTILNKDLMKETNAVSTTARTNTAAATTNDFLHVYSDHMVFDRLINLITYTGNVRVEDVQLDLLCDVMTVQLKSGTNGGVDKIVADRNVVIINKSQGGRTTGDQAVYTTREGRQVVELTGNPHWQEGPREGIANLFVFERLPNNMGNLLHAIGDASLKMPSSAIGKSGLFLSQSTSETNAPAATNHFVEMYADSMTFLQPLKGPVQTITADKNVFIVDRERKSQATGGHAFYDSNTGLLELTENALWQAGQHLFKGSLLTFNQKENTFAARTNAYMKIPASALGRSTPFQTSTNSTLVTNQFIEILSKSYEAKDELLTFHDHVQAALVQGEAVLGTLECETLKVAYATNQVKGTTSSKTVYDLTSIMAEKNVYAHQLPFKNPQGRSMEKELKCDELTIQMRPATNLIQQILANQNVMSTQIDTGSNGLPVRTTLTSEVLTADFFPYTNQVETAVAERKVVITRDTKHKDLHQDVIVAYGTRGTYTGTNDLMTLTGSPLVVSPSGTLNSEPLILDRRHNKVLAPNYSLKFVVKSNAPGGQTSPTKTVAK</sequence>
<dbReference type="Gene3D" id="2.60.450.10">
    <property type="entry name" value="Lipopolysaccharide (LPS) transport protein A like domain"/>
    <property type="match status" value="3"/>
</dbReference>
<dbReference type="InterPro" id="IPR005653">
    <property type="entry name" value="OstA-like_N"/>
</dbReference>
<gene>
    <name evidence="2" type="ORF">Cflav_PD2936</name>
</gene>
<name>B9XMN5_PEDPL</name>
<organism evidence="2 3">
    <name type="scientific">Pedosphaera parvula (strain Ellin514)</name>
    <dbReference type="NCBI Taxonomy" id="320771"/>
    <lineage>
        <taxon>Bacteria</taxon>
        <taxon>Pseudomonadati</taxon>
        <taxon>Verrucomicrobiota</taxon>
        <taxon>Pedosphaerae</taxon>
        <taxon>Pedosphaerales</taxon>
        <taxon>Pedosphaeraceae</taxon>
        <taxon>Pedosphaera</taxon>
    </lineage>
</organism>
<feature type="domain" description="Organic solvent tolerance-like N-terminal" evidence="1">
    <location>
        <begin position="182"/>
        <end position="274"/>
    </location>
</feature>
<keyword evidence="3" id="KW-1185">Reference proteome</keyword>
<evidence type="ECO:0000313" key="2">
    <source>
        <dbReference type="EMBL" id="EEF58934.1"/>
    </source>
</evidence>
<protein>
    <recommendedName>
        <fullName evidence="1">Organic solvent tolerance-like N-terminal domain-containing protein</fullName>
    </recommendedName>
</protein>
<dbReference type="RefSeq" id="WP_007417074.1">
    <property type="nucleotide sequence ID" value="NZ_ABOX02000035.1"/>
</dbReference>